<gene>
    <name evidence="2" type="ORF">LLUT_LOCUS16415</name>
</gene>
<accession>A0AAV1X153</accession>
<feature type="region of interest" description="Disordered" evidence="1">
    <location>
        <begin position="74"/>
        <end position="96"/>
    </location>
</feature>
<proteinExistence type="predicted"/>
<evidence type="ECO:0000256" key="1">
    <source>
        <dbReference type="SAM" id="MobiDB-lite"/>
    </source>
</evidence>
<evidence type="ECO:0000313" key="3">
    <source>
        <dbReference type="Proteomes" id="UP001497480"/>
    </source>
</evidence>
<keyword evidence="3" id="KW-1185">Reference proteome</keyword>
<protein>
    <submittedName>
        <fullName evidence="2">Uncharacterized protein</fullName>
    </submittedName>
</protein>
<reference evidence="2 3" key="1">
    <citation type="submission" date="2024-03" db="EMBL/GenBank/DDBJ databases">
        <authorList>
            <person name="Martinez-Hernandez J."/>
        </authorList>
    </citation>
    <scope>NUCLEOTIDE SEQUENCE [LARGE SCALE GENOMIC DNA]</scope>
</reference>
<organism evidence="2 3">
    <name type="scientific">Lupinus luteus</name>
    <name type="common">European yellow lupine</name>
    <dbReference type="NCBI Taxonomy" id="3873"/>
    <lineage>
        <taxon>Eukaryota</taxon>
        <taxon>Viridiplantae</taxon>
        <taxon>Streptophyta</taxon>
        <taxon>Embryophyta</taxon>
        <taxon>Tracheophyta</taxon>
        <taxon>Spermatophyta</taxon>
        <taxon>Magnoliopsida</taxon>
        <taxon>eudicotyledons</taxon>
        <taxon>Gunneridae</taxon>
        <taxon>Pentapetalae</taxon>
        <taxon>rosids</taxon>
        <taxon>fabids</taxon>
        <taxon>Fabales</taxon>
        <taxon>Fabaceae</taxon>
        <taxon>Papilionoideae</taxon>
        <taxon>50 kb inversion clade</taxon>
        <taxon>genistoids sensu lato</taxon>
        <taxon>core genistoids</taxon>
        <taxon>Genisteae</taxon>
        <taxon>Lupinus</taxon>
    </lineage>
</organism>
<dbReference type="EMBL" id="CAXHTB010000011">
    <property type="protein sequence ID" value="CAL0315355.1"/>
    <property type="molecule type" value="Genomic_DNA"/>
</dbReference>
<dbReference type="Proteomes" id="UP001497480">
    <property type="component" value="Unassembled WGS sequence"/>
</dbReference>
<dbReference type="AlphaFoldDB" id="A0AAV1X153"/>
<comment type="caution">
    <text evidence="2">The sequence shown here is derived from an EMBL/GenBank/DDBJ whole genome shotgun (WGS) entry which is preliminary data.</text>
</comment>
<name>A0AAV1X153_LUPLU</name>
<sequence>MPSSDSQYKTENLLFLQNMAEPGKERDTDTENDELSDLQLPKKSLAELNMLLVSLSLVSFSMDECMEYEEKKHNNVKRKVSKDKTSMSRLHMNGYIHEPKFARRSSSTRFHTTLTDCR</sequence>
<evidence type="ECO:0000313" key="2">
    <source>
        <dbReference type="EMBL" id="CAL0315355.1"/>
    </source>
</evidence>